<dbReference type="Pfam" id="PF19928">
    <property type="entry name" value="DUF6391"/>
    <property type="match status" value="1"/>
</dbReference>
<name>A0A9E3HB31_9NOST</name>
<evidence type="ECO:0000313" key="1">
    <source>
        <dbReference type="EMBL" id="MBW4434027.1"/>
    </source>
</evidence>
<reference evidence="1" key="2">
    <citation type="journal article" date="2022" name="Microbiol. Resour. Announc.">
        <title>Metagenome Sequencing to Explore Phylogenomics of Terrestrial Cyanobacteria.</title>
        <authorList>
            <person name="Ward R.D."/>
            <person name="Stajich J.E."/>
            <person name="Johansen J.R."/>
            <person name="Huntemann M."/>
            <person name="Clum A."/>
            <person name="Foster B."/>
            <person name="Foster B."/>
            <person name="Roux S."/>
            <person name="Palaniappan K."/>
            <person name="Varghese N."/>
            <person name="Mukherjee S."/>
            <person name="Reddy T.B.K."/>
            <person name="Daum C."/>
            <person name="Copeland A."/>
            <person name="Chen I.A."/>
            <person name="Ivanova N.N."/>
            <person name="Kyrpides N.C."/>
            <person name="Shapiro N."/>
            <person name="Eloe-Fadrosh E.A."/>
            <person name="Pietrasiak N."/>
        </authorList>
    </citation>
    <scope>NUCLEOTIDE SEQUENCE</scope>
    <source>
        <strain evidence="1">HA4357-MV3</strain>
    </source>
</reference>
<dbReference type="EMBL" id="JAHHHW010000119">
    <property type="protein sequence ID" value="MBW4434027.1"/>
    <property type="molecule type" value="Genomic_DNA"/>
</dbReference>
<reference evidence="1" key="1">
    <citation type="submission" date="2021-05" db="EMBL/GenBank/DDBJ databases">
        <authorList>
            <person name="Pietrasiak N."/>
            <person name="Ward R."/>
            <person name="Stajich J.E."/>
            <person name="Kurbessoian T."/>
        </authorList>
    </citation>
    <scope>NUCLEOTIDE SEQUENCE</scope>
    <source>
        <strain evidence="1">HA4357-MV3</strain>
    </source>
</reference>
<sequence length="217" mass="23812">MNNFADTKIDGFPFDLFNFDLTAPQPTLDADLLKQLSFIPGLKEILMLRQVHALEHATVWLLSESKVTHPSPFISNHIQVDNNSFGGLSTEEGFYLYGDVNISDLRRAATLALHRLINGEWDLAVHPRCGTNASVAMLLTAGFAVSMHVLLPLGIIEQLLGLGVAATTAAELAPDVGALAQKYLTTAIPFNLKIENITHTPDLSGREAYFVKVCWRE</sequence>
<evidence type="ECO:0000313" key="2">
    <source>
        <dbReference type="Proteomes" id="UP000813215"/>
    </source>
</evidence>
<dbReference type="AlphaFoldDB" id="A0A9E3HB31"/>
<comment type="caution">
    <text evidence="1">The sequence shown here is derived from an EMBL/GenBank/DDBJ whole genome shotgun (WGS) entry which is preliminary data.</text>
</comment>
<organism evidence="1 2">
    <name type="scientific">Pelatocladus maniniholoensis HA4357-MV3</name>
    <dbReference type="NCBI Taxonomy" id="1117104"/>
    <lineage>
        <taxon>Bacteria</taxon>
        <taxon>Bacillati</taxon>
        <taxon>Cyanobacteriota</taxon>
        <taxon>Cyanophyceae</taxon>
        <taxon>Nostocales</taxon>
        <taxon>Nostocaceae</taxon>
        <taxon>Pelatocladus</taxon>
    </lineage>
</organism>
<protein>
    <submittedName>
        <fullName evidence="1">Uncharacterized protein</fullName>
    </submittedName>
</protein>
<proteinExistence type="predicted"/>
<gene>
    <name evidence="1" type="ORF">KME28_20515</name>
</gene>
<dbReference type="Proteomes" id="UP000813215">
    <property type="component" value="Unassembled WGS sequence"/>
</dbReference>
<accession>A0A9E3HB31</accession>